<evidence type="ECO:0000256" key="2">
    <source>
        <dbReference type="ARBA" id="ARBA00023300"/>
    </source>
</evidence>
<keyword evidence="6" id="KW-1185">Reference proteome</keyword>
<evidence type="ECO:0000256" key="3">
    <source>
        <dbReference type="HAMAP-Rule" id="MF_00859"/>
    </source>
</evidence>
<dbReference type="GO" id="GO:0019253">
    <property type="term" value="P:reductive pentose-phosphate cycle"/>
    <property type="evidence" value="ECO:0007669"/>
    <property type="project" value="UniProtKB-UniRule"/>
</dbReference>
<accession>A0A1N6DKA7</accession>
<dbReference type="Proteomes" id="UP000198461">
    <property type="component" value="Unassembled WGS sequence"/>
</dbReference>
<gene>
    <name evidence="3" type="primary">cbbS</name>
    <name evidence="5" type="ORF">SAMN05443662_0209</name>
</gene>
<proteinExistence type="inferred from homology"/>
<comment type="similarity">
    <text evidence="3">Belongs to the RuBisCO small chain family.</text>
</comment>
<dbReference type="InterPro" id="IPR000894">
    <property type="entry name" value="RuBisCO_ssu_dom"/>
</dbReference>
<feature type="domain" description="Ribulose bisphosphate carboxylase small subunit" evidence="4">
    <location>
        <begin position="11"/>
        <end position="108"/>
    </location>
</feature>
<sequence>MELQDYRTEYTYETFSFLPELSMDEVYDQIVYIINQGWAPAIEHEKPENTMTHYWNMWKMPLFGTRDPDEVLREIEACRAAYPNDVIRVIGYDNYMQTLGHCFVVYRPRGR</sequence>
<dbReference type="SMART" id="SM00961">
    <property type="entry name" value="RuBisCO_small"/>
    <property type="match status" value="1"/>
</dbReference>
<organism evidence="5 6">
    <name type="scientific">Sulfurivirga caldicuralii</name>
    <dbReference type="NCBI Taxonomy" id="364032"/>
    <lineage>
        <taxon>Bacteria</taxon>
        <taxon>Pseudomonadati</taxon>
        <taxon>Pseudomonadota</taxon>
        <taxon>Gammaproteobacteria</taxon>
        <taxon>Thiotrichales</taxon>
        <taxon>Piscirickettsiaceae</taxon>
        <taxon>Sulfurivirga</taxon>
    </lineage>
</organism>
<protein>
    <recommendedName>
        <fullName evidence="3">Ribulose bisphosphate carboxylase small subunit</fullName>
        <shortName evidence="3">RuBisCO small subunit</shortName>
    </recommendedName>
</protein>
<keyword evidence="2 3" id="KW-0120">Carbon dioxide fixation</keyword>
<reference evidence="5 6" key="1">
    <citation type="submission" date="2016-11" db="EMBL/GenBank/DDBJ databases">
        <authorList>
            <person name="Jaros S."/>
            <person name="Januszkiewicz K."/>
            <person name="Wedrychowicz H."/>
        </authorList>
    </citation>
    <scope>NUCLEOTIDE SEQUENCE [LARGE SCALE GENOMIC DNA]</scope>
    <source>
        <strain evidence="5 6">DSM 17737</strain>
    </source>
</reference>
<evidence type="ECO:0000256" key="1">
    <source>
        <dbReference type="ARBA" id="ARBA00022567"/>
    </source>
</evidence>
<dbReference type="InterPro" id="IPR036385">
    <property type="entry name" value="RuBisCO_ssu_sf"/>
</dbReference>
<dbReference type="HAMAP" id="MF_00859">
    <property type="entry name" value="RuBisCO_S_bact"/>
    <property type="match status" value="1"/>
</dbReference>
<dbReference type="PANTHER" id="PTHR31262">
    <property type="entry name" value="RIBULOSE BISPHOSPHATE CARBOXYLASE SMALL CHAIN 1, CHLOROPLASTIC"/>
    <property type="match status" value="1"/>
</dbReference>
<dbReference type="InterPro" id="IPR024681">
    <property type="entry name" value="RuBisCO_ssu"/>
</dbReference>
<evidence type="ECO:0000313" key="5">
    <source>
        <dbReference type="EMBL" id="SIN71103.1"/>
    </source>
</evidence>
<dbReference type="EMBL" id="FSRE01000001">
    <property type="protein sequence ID" value="SIN71103.1"/>
    <property type="molecule type" value="Genomic_DNA"/>
</dbReference>
<evidence type="ECO:0000313" key="6">
    <source>
        <dbReference type="Proteomes" id="UP000198461"/>
    </source>
</evidence>
<dbReference type="CDD" id="cd03527">
    <property type="entry name" value="RuBisCO_small"/>
    <property type="match status" value="1"/>
</dbReference>
<dbReference type="STRING" id="364032.SAMN05443662_0209"/>
<comment type="subunit">
    <text evidence="3">Heterohexadecamer of 8 large and 8 small subunits.</text>
</comment>
<dbReference type="OrthoDB" id="9788955at2"/>
<dbReference type="RefSeq" id="WP_074200548.1">
    <property type="nucleotide sequence ID" value="NZ_FSRE01000001.1"/>
</dbReference>
<comment type="miscellaneous">
    <text evidence="3">The basic functional RuBisCO is composed of a large chain homodimer in a 'head-to-tail' conformation. In form I RuBisCO this homodimer is arranged in a barrel-like tetramer with the small subunits forming a tetrameric 'cap' on each end of the 'barrel'.</text>
</comment>
<name>A0A1N6DKA7_9GAMM</name>
<dbReference type="Pfam" id="PF00101">
    <property type="entry name" value="RuBisCO_small"/>
    <property type="match status" value="1"/>
</dbReference>
<keyword evidence="1 3" id="KW-0113">Calvin cycle</keyword>
<evidence type="ECO:0000259" key="4">
    <source>
        <dbReference type="SMART" id="SM00961"/>
    </source>
</evidence>
<dbReference type="AlphaFoldDB" id="A0A1N6DKA7"/>
<dbReference type="GO" id="GO:0016984">
    <property type="term" value="F:ribulose-bisphosphate carboxylase activity"/>
    <property type="evidence" value="ECO:0007669"/>
    <property type="project" value="UniProtKB-UniRule"/>
</dbReference>
<comment type="function">
    <text evidence="3">RuBisCO catalyzes two reactions: the carboxylation of D-ribulose 1,5-bisphosphate, the primary event in carbon dioxide fixation, as well as the oxidative fragmentation of the pentose substrate. Both reactions occur simultaneously and in competition at the same active site. Although the small subunit is not catalytic it is essential for maximal activity.</text>
</comment>
<dbReference type="SUPFAM" id="SSF55239">
    <property type="entry name" value="RuBisCO, small subunit"/>
    <property type="match status" value="1"/>
</dbReference>
<dbReference type="Gene3D" id="3.30.190.10">
    <property type="entry name" value="Ribulose bisphosphate carboxylase, small subunit"/>
    <property type="match status" value="1"/>
</dbReference>